<evidence type="ECO:0000256" key="1">
    <source>
        <dbReference type="SAM" id="MobiDB-lite"/>
    </source>
</evidence>
<dbReference type="Pfam" id="PF05036">
    <property type="entry name" value="SPOR"/>
    <property type="match status" value="1"/>
</dbReference>
<gene>
    <name evidence="3" type="ORF">SAMN02745130_02029</name>
</gene>
<evidence type="ECO:0000313" key="3">
    <source>
        <dbReference type="EMBL" id="SKA79572.1"/>
    </source>
</evidence>
<dbReference type="GO" id="GO:0042834">
    <property type="term" value="F:peptidoglycan binding"/>
    <property type="evidence" value="ECO:0007669"/>
    <property type="project" value="InterPro"/>
</dbReference>
<dbReference type="RefSeq" id="WP_078922493.1">
    <property type="nucleotide sequence ID" value="NZ_FUYB01000008.1"/>
</dbReference>
<dbReference type="Gene3D" id="3.30.70.1070">
    <property type="entry name" value="Sporulation related repeat"/>
    <property type="match status" value="1"/>
</dbReference>
<feature type="compositionally biased region" description="Polar residues" evidence="1">
    <location>
        <begin position="70"/>
        <end position="89"/>
    </location>
</feature>
<reference evidence="4" key="1">
    <citation type="submission" date="2017-02" db="EMBL/GenBank/DDBJ databases">
        <authorList>
            <person name="Varghese N."/>
            <person name="Submissions S."/>
        </authorList>
    </citation>
    <scope>NUCLEOTIDE SEQUENCE [LARGE SCALE GENOMIC DNA]</scope>
    <source>
        <strain evidence="4">ATCC 49788</strain>
    </source>
</reference>
<feature type="region of interest" description="Disordered" evidence="1">
    <location>
        <begin position="128"/>
        <end position="155"/>
    </location>
</feature>
<evidence type="ECO:0000259" key="2">
    <source>
        <dbReference type="PROSITE" id="PS51724"/>
    </source>
</evidence>
<keyword evidence="4" id="KW-1185">Reference proteome</keyword>
<dbReference type="InterPro" id="IPR007730">
    <property type="entry name" value="SPOR-like_dom"/>
</dbReference>
<accession>A0A1T4WQC4</accession>
<dbReference type="AlphaFoldDB" id="A0A1T4WQC4"/>
<feature type="compositionally biased region" description="Low complexity" evidence="1">
    <location>
        <begin position="307"/>
        <end position="322"/>
    </location>
</feature>
<organism evidence="3 4">
    <name type="scientific">Thiothrix eikelboomii</name>
    <dbReference type="NCBI Taxonomy" id="92487"/>
    <lineage>
        <taxon>Bacteria</taxon>
        <taxon>Pseudomonadati</taxon>
        <taxon>Pseudomonadota</taxon>
        <taxon>Gammaproteobacteria</taxon>
        <taxon>Thiotrichales</taxon>
        <taxon>Thiotrichaceae</taxon>
        <taxon>Thiothrix</taxon>
    </lineage>
</organism>
<dbReference type="SUPFAM" id="SSF110997">
    <property type="entry name" value="Sporulation related repeat"/>
    <property type="match status" value="1"/>
</dbReference>
<protein>
    <submittedName>
        <fullName evidence="3">Sporulation related domain-containing protein</fullName>
    </submittedName>
</protein>
<dbReference type="InterPro" id="IPR036680">
    <property type="entry name" value="SPOR-like_sf"/>
</dbReference>
<feature type="region of interest" description="Disordered" evidence="1">
    <location>
        <begin position="70"/>
        <end position="92"/>
    </location>
</feature>
<feature type="compositionally biased region" description="Low complexity" evidence="1">
    <location>
        <begin position="213"/>
        <end position="272"/>
    </location>
</feature>
<feature type="compositionally biased region" description="Basic and acidic residues" evidence="1">
    <location>
        <begin position="194"/>
        <end position="205"/>
    </location>
</feature>
<feature type="compositionally biased region" description="Polar residues" evidence="1">
    <location>
        <begin position="178"/>
        <end position="191"/>
    </location>
</feature>
<name>A0A1T4WQC4_9GAMM</name>
<feature type="domain" description="SPOR" evidence="2">
    <location>
        <begin position="341"/>
        <end position="424"/>
    </location>
</feature>
<dbReference type="OrthoDB" id="5625902at2"/>
<proteinExistence type="predicted"/>
<dbReference type="STRING" id="92487.SAMN02745130_02029"/>
<feature type="compositionally biased region" description="Low complexity" evidence="1">
    <location>
        <begin position="139"/>
        <end position="155"/>
    </location>
</feature>
<dbReference type="EMBL" id="FUYB01000008">
    <property type="protein sequence ID" value="SKA79572.1"/>
    <property type="molecule type" value="Genomic_DNA"/>
</dbReference>
<dbReference type="Proteomes" id="UP000190460">
    <property type="component" value="Unassembled WGS sequence"/>
</dbReference>
<dbReference type="PROSITE" id="PS51724">
    <property type="entry name" value="SPOR"/>
    <property type="match status" value="1"/>
</dbReference>
<evidence type="ECO:0000313" key="4">
    <source>
        <dbReference type="Proteomes" id="UP000190460"/>
    </source>
</evidence>
<sequence>MDNKSTTKRMIGAVVLVLIAALLLAWLLKGKNRPAEQKDLIAEQTQESTPILGFPGVKEDQAQTGEANLAAANSATDPATQQAGANPNQEYAIGSTNAGGAGAAAGGATAAADPAQQQAQNVLGTQDPNAAVPIADPNTAAPSSSTTSATGGATEPGVVAAAGTAVAGAVESGKQAIQGMTSQMQSDTTGFQVRDPKQGEVREVVENGQKQPGIGNMGANATTTGANTKAAATTEAGSTAAKTASTASTASSNETAKVASTNKSSSTASNASTKDRPAVSSGELKPENPRLVNERPVPAPSAQPRNTASTRPATTTTTTTTTTERRVTANPAEKPAVTTADASASGYVIQVLATSDKAKADSIKTAMTGEGYPVFVTSAKVDGKTVYRVRVGTYPGKGDAAAVQSRMKARYTQNQYVQNSFVTKN</sequence>
<feature type="region of interest" description="Disordered" evidence="1">
    <location>
        <begin position="177"/>
        <end position="340"/>
    </location>
</feature>